<protein>
    <submittedName>
        <fullName evidence="9">Uncharacterized protein</fullName>
    </submittedName>
</protein>
<organism evidence="9 10">
    <name type="scientific">Actinidia rufa</name>
    <dbReference type="NCBI Taxonomy" id="165716"/>
    <lineage>
        <taxon>Eukaryota</taxon>
        <taxon>Viridiplantae</taxon>
        <taxon>Streptophyta</taxon>
        <taxon>Embryophyta</taxon>
        <taxon>Tracheophyta</taxon>
        <taxon>Spermatophyta</taxon>
        <taxon>Magnoliopsida</taxon>
        <taxon>eudicotyledons</taxon>
        <taxon>Gunneridae</taxon>
        <taxon>Pentapetalae</taxon>
        <taxon>asterids</taxon>
        <taxon>Ericales</taxon>
        <taxon>Actinidiaceae</taxon>
        <taxon>Actinidia</taxon>
    </lineage>
</organism>
<keyword evidence="6" id="KW-0804">Transcription</keyword>
<keyword evidence="3" id="KW-0156">Chromatin regulator</keyword>
<comment type="caution">
    <text evidence="9">The sequence shown here is derived from an EMBL/GenBank/DDBJ whole genome shotgun (WGS) entry which is preliminary data.</text>
</comment>
<dbReference type="AlphaFoldDB" id="A0A7J0GJ22"/>
<dbReference type="PANTHER" id="PTHR13476">
    <property type="entry name" value="CHROMATIN MODIFICATION-RELATED PROTEIN MEAF6"/>
    <property type="match status" value="1"/>
</dbReference>
<evidence type="ECO:0000256" key="2">
    <source>
        <dbReference type="ARBA" id="ARBA00010916"/>
    </source>
</evidence>
<gene>
    <name evidence="9" type="ORF">Acr_22g0001390</name>
</gene>
<dbReference type="InterPro" id="IPR015418">
    <property type="entry name" value="Eaf6"/>
</dbReference>
<comment type="subcellular location">
    <subcellularLocation>
        <location evidence="1">Nucleus</location>
    </subcellularLocation>
</comment>
<comment type="similarity">
    <text evidence="2">Belongs to the EAF6 family.</text>
</comment>
<accession>A0A7J0GJ22</accession>
<reference evidence="9 10" key="1">
    <citation type="submission" date="2019-07" db="EMBL/GenBank/DDBJ databases">
        <title>De Novo Assembly of kiwifruit Actinidia rufa.</title>
        <authorList>
            <person name="Sugita-Konishi S."/>
            <person name="Sato K."/>
            <person name="Mori E."/>
            <person name="Abe Y."/>
            <person name="Kisaki G."/>
            <person name="Hamano K."/>
            <person name="Suezawa K."/>
            <person name="Otani M."/>
            <person name="Fukuda T."/>
            <person name="Manabe T."/>
            <person name="Gomi K."/>
            <person name="Tabuchi M."/>
            <person name="Akimitsu K."/>
            <person name="Kataoka I."/>
        </authorList>
    </citation>
    <scope>NUCLEOTIDE SEQUENCE [LARGE SCALE GENOMIC DNA]</scope>
    <source>
        <strain evidence="10">cv. Fuchu</strain>
    </source>
</reference>
<evidence type="ECO:0000256" key="4">
    <source>
        <dbReference type="ARBA" id="ARBA00023015"/>
    </source>
</evidence>
<dbReference type="GO" id="GO:0000123">
    <property type="term" value="C:histone acetyltransferase complex"/>
    <property type="evidence" value="ECO:0007669"/>
    <property type="project" value="InterPro"/>
</dbReference>
<sequence>MFSSILKPEPNPNFTRTCNLTVTVRNPSFSSKIPTLKLIIVRFLRYVSISGKKASYNPAATLASLKSKREKLHAELHGIENQVYELETKYLLESSNFGNAVKGGDGFLSASKNATK</sequence>
<evidence type="ECO:0000256" key="6">
    <source>
        <dbReference type="ARBA" id="ARBA00023163"/>
    </source>
</evidence>
<keyword evidence="7" id="KW-0539">Nucleus</keyword>
<keyword evidence="4" id="KW-0805">Transcription regulation</keyword>
<evidence type="ECO:0000256" key="3">
    <source>
        <dbReference type="ARBA" id="ARBA00022853"/>
    </source>
</evidence>
<dbReference type="Proteomes" id="UP000585474">
    <property type="component" value="Unassembled WGS sequence"/>
</dbReference>
<dbReference type="OrthoDB" id="440324at2759"/>
<evidence type="ECO:0000313" key="9">
    <source>
        <dbReference type="EMBL" id="GFZ10741.1"/>
    </source>
</evidence>
<dbReference type="GO" id="GO:0006325">
    <property type="term" value="P:chromatin organization"/>
    <property type="evidence" value="ECO:0007669"/>
    <property type="project" value="UniProtKB-KW"/>
</dbReference>
<evidence type="ECO:0000256" key="7">
    <source>
        <dbReference type="ARBA" id="ARBA00023242"/>
    </source>
</evidence>
<keyword evidence="5 8" id="KW-0175">Coiled coil</keyword>
<dbReference type="EMBL" id="BJWL01000022">
    <property type="protein sequence ID" value="GFZ10741.1"/>
    <property type="molecule type" value="Genomic_DNA"/>
</dbReference>
<evidence type="ECO:0000256" key="5">
    <source>
        <dbReference type="ARBA" id="ARBA00023054"/>
    </source>
</evidence>
<name>A0A7J0GJ22_9ERIC</name>
<evidence type="ECO:0000256" key="8">
    <source>
        <dbReference type="SAM" id="Coils"/>
    </source>
</evidence>
<evidence type="ECO:0000256" key="1">
    <source>
        <dbReference type="ARBA" id="ARBA00004123"/>
    </source>
</evidence>
<dbReference type="Pfam" id="PF09340">
    <property type="entry name" value="NuA4"/>
    <property type="match status" value="1"/>
</dbReference>
<keyword evidence="10" id="KW-1185">Reference proteome</keyword>
<evidence type="ECO:0000313" key="10">
    <source>
        <dbReference type="Proteomes" id="UP000585474"/>
    </source>
</evidence>
<feature type="coiled-coil region" evidence="8">
    <location>
        <begin position="62"/>
        <end position="89"/>
    </location>
</feature>
<proteinExistence type="inferred from homology"/>
<dbReference type="GO" id="GO:0005634">
    <property type="term" value="C:nucleus"/>
    <property type="evidence" value="ECO:0007669"/>
    <property type="project" value="UniProtKB-SubCell"/>
</dbReference>